<feature type="compositionally biased region" description="Basic and acidic residues" evidence="1">
    <location>
        <begin position="448"/>
        <end position="461"/>
    </location>
</feature>
<evidence type="ECO:0000256" key="1">
    <source>
        <dbReference type="SAM" id="MobiDB-lite"/>
    </source>
</evidence>
<feature type="compositionally biased region" description="Low complexity" evidence="1">
    <location>
        <begin position="423"/>
        <end position="436"/>
    </location>
</feature>
<dbReference type="AlphaFoldDB" id="A0A284RLR7"/>
<evidence type="ECO:0000313" key="2">
    <source>
        <dbReference type="EMBL" id="SJL09712.1"/>
    </source>
</evidence>
<name>A0A284RLR7_ARMOS</name>
<feature type="region of interest" description="Disordered" evidence="1">
    <location>
        <begin position="1"/>
        <end position="47"/>
    </location>
</feature>
<reference evidence="3" key="1">
    <citation type="journal article" date="2017" name="Nat. Ecol. Evol.">
        <title>Genome expansion and lineage-specific genetic innovations in the forest pathogenic fungi Armillaria.</title>
        <authorList>
            <person name="Sipos G."/>
            <person name="Prasanna A.N."/>
            <person name="Walter M.C."/>
            <person name="O'Connor E."/>
            <person name="Balint B."/>
            <person name="Krizsan K."/>
            <person name="Kiss B."/>
            <person name="Hess J."/>
            <person name="Varga T."/>
            <person name="Slot J."/>
            <person name="Riley R."/>
            <person name="Boka B."/>
            <person name="Rigling D."/>
            <person name="Barry K."/>
            <person name="Lee J."/>
            <person name="Mihaltcheva S."/>
            <person name="LaButti K."/>
            <person name="Lipzen A."/>
            <person name="Waldron R."/>
            <person name="Moloney N.M."/>
            <person name="Sperisen C."/>
            <person name="Kredics L."/>
            <person name="Vagvoelgyi C."/>
            <person name="Patrignani A."/>
            <person name="Fitzpatrick D."/>
            <person name="Nagy I."/>
            <person name="Doyle S."/>
            <person name="Anderson J.B."/>
            <person name="Grigoriev I.V."/>
            <person name="Gueldener U."/>
            <person name="Muensterkoetter M."/>
            <person name="Nagy L.G."/>
        </authorList>
    </citation>
    <scope>NUCLEOTIDE SEQUENCE [LARGE SCALE GENOMIC DNA]</scope>
    <source>
        <strain evidence="3">C18/9</strain>
    </source>
</reference>
<dbReference type="OrthoDB" id="433738at2759"/>
<dbReference type="EMBL" id="FUEG01000011">
    <property type="protein sequence ID" value="SJL09712.1"/>
    <property type="molecule type" value="Genomic_DNA"/>
</dbReference>
<protein>
    <submittedName>
        <fullName evidence="2">Uncharacterized protein</fullName>
    </submittedName>
</protein>
<keyword evidence="3" id="KW-1185">Reference proteome</keyword>
<feature type="compositionally biased region" description="Low complexity" evidence="1">
    <location>
        <begin position="243"/>
        <end position="278"/>
    </location>
</feature>
<sequence length="580" mass="63517">MSRRQNRVSPLAIVLPQPPLPRRRSSLLSTGSASSSPRTPRSSACGSPNCSSWFIKANNRKSSDSWNSSNQDFGDDVETADWKADHILLLSRTLDALPSHLVTPFNGPIPPSNLLDKIARGVAQAKGPNDWPFSLRATRVKLIEIARSRAKEEAKVYADENDDYFFRGGESELPAVGKKPRRPVYRQSSMDFLYGSISEDQDEHDNITRLSNRLQRTSDCLVSPTTSYHPYSRTRTANHLSQRRSASPPRPSHLPSLLSPSTPSTSTLTTLTTLSSSCSHHRRSAGSTLSSMTSNESLSSVDAKLSYHQLLPSSMASATDPRVQRVHRSESFCGPSASVNDHAAFIQPATPAPVRQSIKRASSFGAAAQEFKESNRARVANDLGLLGMESPIDATSYPSSDEEEKKRSRHVKKARTKNIVTASPPLSQPSSSTPTPEVKVKGTKKCRERKDPGRGKTDGDRSSSNANLGSVRQPTSQRPAQRMSLQRNPSIFGAELPHLHIPPPAEHQMQIDSMHMGPSTVKKTPTLRRVRRLGLAPSRRISFGSLVVPEDSVVSRFDQGHDADVEEDGETGLGSAFQLR</sequence>
<feature type="region of interest" description="Disordered" evidence="1">
    <location>
        <begin position="389"/>
        <end position="483"/>
    </location>
</feature>
<feature type="compositionally biased region" description="Polar residues" evidence="1">
    <location>
        <begin position="462"/>
        <end position="483"/>
    </location>
</feature>
<dbReference type="STRING" id="47428.A0A284RLR7"/>
<dbReference type="Proteomes" id="UP000219338">
    <property type="component" value="Unassembled WGS sequence"/>
</dbReference>
<feature type="compositionally biased region" description="Low complexity" evidence="1">
    <location>
        <begin position="26"/>
        <end position="44"/>
    </location>
</feature>
<organism evidence="2 3">
    <name type="scientific">Armillaria ostoyae</name>
    <name type="common">Armillaria root rot fungus</name>
    <dbReference type="NCBI Taxonomy" id="47428"/>
    <lineage>
        <taxon>Eukaryota</taxon>
        <taxon>Fungi</taxon>
        <taxon>Dikarya</taxon>
        <taxon>Basidiomycota</taxon>
        <taxon>Agaricomycotina</taxon>
        <taxon>Agaricomycetes</taxon>
        <taxon>Agaricomycetidae</taxon>
        <taxon>Agaricales</taxon>
        <taxon>Marasmiineae</taxon>
        <taxon>Physalacriaceae</taxon>
        <taxon>Armillaria</taxon>
    </lineage>
</organism>
<feature type="compositionally biased region" description="Basic residues" evidence="1">
    <location>
        <begin position="407"/>
        <end position="416"/>
    </location>
</feature>
<gene>
    <name evidence="2" type="ORF">ARMOST_13093</name>
</gene>
<evidence type="ECO:0000313" key="3">
    <source>
        <dbReference type="Proteomes" id="UP000219338"/>
    </source>
</evidence>
<feature type="region of interest" description="Disordered" evidence="1">
    <location>
        <begin position="221"/>
        <end position="294"/>
    </location>
</feature>
<feature type="region of interest" description="Disordered" evidence="1">
    <location>
        <begin position="558"/>
        <end position="580"/>
    </location>
</feature>
<proteinExistence type="predicted"/>
<feature type="compositionally biased region" description="Polar residues" evidence="1">
    <location>
        <begin position="221"/>
        <end position="239"/>
    </location>
</feature>
<accession>A0A284RLR7</accession>
<dbReference type="OMA" id="DLEWEWK"/>